<protein>
    <recommendedName>
        <fullName evidence="17">Alpha-mannosidase</fullName>
        <ecNumber evidence="17">3.2.1.-</ecNumber>
    </recommendedName>
</protein>
<evidence type="ECO:0000256" key="1">
    <source>
        <dbReference type="ARBA" id="ARBA00004323"/>
    </source>
</evidence>
<dbReference type="Gene3D" id="2.70.98.30">
    <property type="entry name" value="Golgi alpha-mannosidase II, domain 4"/>
    <property type="match status" value="1"/>
</dbReference>
<accession>A0AAV7I623</accession>
<dbReference type="Pfam" id="PF07748">
    <property type="entry name" value="Glyco_hydro_38C"/>
    <property type="match status" value="1"/>
</dbReference>
<keyword evidence="21" id="KW-1185">Reference proteome</keyword>
<dbReference type="InterPro" id="IPR013780">
    <property type="entry name" value="Glyco_hydro_b"/>
</dbReference>
<dbReference type="InterPro" id="IPR011013">
    <property type="entry name" value="Gal_mutarotase_sf_dom"/>
</dbReference>
<keyword evidence="13" id="KW-1015">Disulfide bond</keyword>
<comment type="catalytic activity">
    <reaction evidence="16">
        <text>N(4)-{beta-D-GlcNAc-(1-&gt;2)-alpha-D-Man-(1-&gt;3)-[alpha-D-Man-(1-&gt;3)-[alpha-D-Man-(1-&gt;6)]-alpha-D-Man-(1-&gt;6)]-beta-D-Man-(1-&gt;4)-beta-D-GlcNAc-(1-&gt;4)-beta-D-GlcNAc}-L-asparaginyl-[protein] + 2 H2O = 2 alpha-D-mannopyranose + an N(4)-{beta-D-GlcNAc-(1-&gt;2)-alpha-D-Man-(1-&gt;3)-[alpha-D-Man-(1-&gt;6)]-beta-D-Man-(1-&gt;4)-beta-D-GlcNAc-(1-&gt;4)-beta-D-GlcNAc}-L-asparaginyl-[protein]</text>
        <dbReference type="Rhea" id="RHEA:56052"/>
        <dbReference type="Rhea" id="RHEA-COMP:14368"/>
        <dbReference type="Rhea" id="RHEA-COMP:14369"/>
        <dbReference type="ChEBI" id="CHEBI:15377"/>
        <dbReference type="ChEBI" id="CHEBI:28729"/>
        <dbReference type="ChEBI" id="CHEBI:60615"/>
        <dbReference type="ChEBI" id="CHEBI:60625"/>
        <dbReference type="EC" id="3.2.1.114"/>
    </reaction>
</comment>
<dbReference type="SUPFAM" id="SSF88688">
    <property type="entry name" value="Families 57/38 glycoside transferase middle domain"/>
    <property type="match status" value="1"/>
</dbReference>
<evidence type="ECO:0000256" key="4">
    <source>
        <dbReference type="ARBA" id="ARBA00011748"/>
    </source>
</evidence>
<evidence type="ECO:0000256" key="13">
    <source>
        <dbReference type="ARBA" id="ARBA00023157"/>
    </source>
</evidence>
<keyword evidence="14 17" id="KW-0326">Glycosidase</keyword>
<feature type="domain" description="Glycoside hydrolase family 38 central" evidence="19">
    <location>
        <begin position="487"/>
        <end position="569"/>
    </location>
</feature>
<name>A0AAV7I623_COTGL</name>
<evidence type="ECO:0000256" key="2">
    <source>
        <dbReference type="ARBA" id="ARBA00004922"/>
    </source>
</evidence>
<comment type="caution">
    <text evidence="20">The sequence shown here is derived from an EMBL/GenBank/DDBJ whole genome shotgun (WGS) entry which is preliminary data.</text>
</comment>
<proteinExistence type="inferred from homology"/>
<keyword evidence="5 18" id="KW-0812">Transmembrane</keyword>
<reference evidence="20 21" key="1">
    <citation type="journal article" date="2021" name="J. Hered.">
        <title>A chromosome-level genome assembly of the parasitoid wasp, Cotesia glomerata (Hymenoptera: Braconidae).</title>
        <authorList>
            <person name="Pinto B.J."/>
            <person name="Weis J.J."/>
            <person name="Gamble T."/>
            <person name="Ode P.J."/>
            <person name="Paul R."/>
            <person name="Zaspel J.M."/>
        </authorList>
    </citation>
    <scope>NUCLEOTIDE SEQUENCE [LARGE SCALE GENOMIC DNA]</scope>
    <source>
        <strain evidence="20">CgM1</strain>
    </source>
</reference>
<gene>
    <name evidence="20" type="ORF">KQX54_001085</name>
</gene>
<dbReference type="CDD" id="cd10809">
    <property type="entry name" value="GH38N_AMII_GMII_SfManIII_like"/>
    <property type="match status" value="1"/>
</dbReference>
<comment type="pathway">
    <text evidence="2">Protein modification; protein glycosylation.</text>
</comment>
<comment type="subcellular location">
    <subcellularLocation>
        <location evidence="1">Golgi apparatus membrane</location>
        <topology evidence="1">Single-pass type II membrane protein</topology>
    </subcellularLocation>
</comment>
<dbReference type="Pfam" id="PF09261">
    <property type="entry name" value="Alpha-mann_mid"/>
    <property type="match status" value="1"/>
</dbReference>
<evidence type="ECO:0000256" key="11">
    <source>
        <dbReference type="ARBA" id="ARBA00023034"/>
    </source>
</evidence>
<keyword evidence="7 17" id="KW-0378">Hydrolase</keyword>
<dbReference type="GO" id="GO:0004572">
    <property type="term" value="F:mannosyl-oligosaccharide 1,3-1,6-alpha-mannosidase activity"/>
    <property type="evidence" value="ECO:0007669"/>
    <property type="project" value="UniProtKB-EC"/>
</dbReference>
<keyword evidence="11" id="KW-0333">Golgi apparatus</keyword>
<dbReference type="Gene3D" id="2.60.40.1180">
    <property type="entry name" value="Golgi alpha-mannosidase II"/>
    <property type="match status" value="1"/>
</dbReference>
<dbReference type="InterPro" id="IPR011330">
    <property type="entry name" value="Glyco_hydro/deAcase_b/a-brl"/>
</dbReference>
<dbReference type="InterPro" id="IPR027291">
    <property type="entry name" value="Glyco_hydro_38_N_sf"/>
</dbReference>
<evidence type="ECO:0000256" key="16">
    <source>
        <dbReference type="ARBA" id="ARBA00093232"/>
    </source>
</evidence>
<evidence type="ECO:0000256" key="17">
    <source>
        <dbReference type="RuleBase" id="RU361199"/>
    </source>
</evidence>
<dbReference type="SUPFAM" id="SSF74650">
    <property type="entry name" value="Galactose mutarotase-like"/>
    <property type="match status" value="1"/>
</dbReference>
<evidence type="ECO:0000256" key="3">
    <source>
        <dbReference type="ARBA" id="ARBA00009792"/>
    </source>
</evidence>
<dbReference type="EMBL" id="JAHXZJ010002249">
    <property type="protein sequence ID" value="KAH0544028.1"/>
    <property type="molecule type" value="Genomic_DNA"/>
</dbReference>
<keyword evidence="6 17" id="KW-0479">Metal-binding</keyword>
<evidence type="ECO:0000256" key="7">
    <source>
        <dbReference type="ARBA" id="ARBA00022801"/>
    </source>
</evidence>
<dbReference type="InterPro" id="IPR037094">
    <property type="entry name" value="Glyco_hydro_38_cen_sf"/>
</dbReference>
<dbReference type="SUPFAM" id="SSF88713">
    <property type="entry name" value="Glycoside hydrolase/deacetylase"/>
    <property type="match status" value="1"/>
</dbReference>
<dbReference type="InterPro" id="IPR000602">
    <property type="entry name" value="Glyco_hydro_38_N"/>
</dbReference>
<evidence type="ECO:0000256" key="5">
    <source>
        <dbReference type="ARBA" id="ARBA00022692"/>
    </source>
</evidence>
<comment type="similarity">
    <text evidence="3 17">Belongs to the glycosyl hydrolase 38 family.</text>
</comment>
<dbReference type="FunFam" id="3.20.110.10:FF:000003">
    <property type="entry name" value="Alpha-mannosidase"/>
    <property type="match status" value="1"/>
</dbReference>
<dbReference type="GO" id="GO:0006013">
    <property type="term" value="P:mannose metabolic process"/>
    <property type="evidence" value="ECO:0007669"/>
    <property type="project" value="InterPro"/>
</dbReference>
<dbReference type="Pfam" id="PF01074">
    <property type="entry name" value="Glyco_hydro_38N"/>
    <property type="match status" value="1"/>
</dbReference>
<dbReference type="Proteomes" id="UP000826195">
    <property type="component" value="Unassembled WGS sequence"/>
</dbReference>
<keyword evidence="8 17" id="KW-0862">Zinc</keyword>
<comment type="subunit">
    <text evidence="4">Homodimer; disulfide-linked.</text>
</comment>
<keyword evidence="9" id="KW-0735">Signal-anchor</keyword>
<evidence type="ECO:0000256" key="14">
    <source>
        <dbReference type="ARBA" id="ARBA00023295"/>
    </source>
</evidence>
<dbReference type="AlphaFoldDB" id="A0AAV7I623"/>
<evidence type="ECO:0000256" key="8">
    <source>
        <dbReference type="ARBA" id="ARBA00022833"/>
    </source>
</evidence>
<comment type="cofactor">
    <cofactor evidence="17">
        <name>Zn(2+)</name>
        <dbReference type="ChEBI" id="CHEBI:29105"/>
    </cofactor>
    <text evidence="17">Binds 1 zinc ion per subunit.</text>
</comment>
<organism evidence="20 21">
    <name type="scientific">Cotesia glomerata</name>
    <name type="common">Lepidopteran parasitic wasp</name>
    <name type="synonym">Apanteles glomeratus</name>
    <dbReference type="NCBI Taxonomy" id="32391"/>
    <lineage>
        <taxon>Eukaryota</taxon>
        <taxon>Metazoa</taxon>
        <taxon>Ecdysozoa</taxon>
        <taxon>Arthropoda</taxon>
        <taxon>Hexapoda</taxon>
        <taxon>Insecta</taxon>
        <taxon>Pterygota</taxon>
        <taxon>Neoptera</taxon>
        <taxon>Endopterygota</taxon>
        <taxon>Hymenoptera</taxon>
        <taxon>Apocrita</taxon>
        <taxon>Ichneumonoidea</taxon>
        <taxon>Braconidae</taxon>
        <taxon>Microgastrinae</taxon>
        <taxon>Cotesia</taxon>
    </lineage>
</organism>
<dbReference type="GO" id="GO:0000139">
    <property type="term" value="C:Golgi membrane"/>
    <property type="evidence" value="ECO:0007669"/>
    <property type="project" value="UniProtKB-SubCell"/>
</dbReference>
<evidence type="ECO:0000313" key="20">
    <source>
        <dbReference type="EMBL" id="KAH0544028.1"/>
    </source>
</evidence>
<feature type="transmembrane region" description="Helical" evidence="18">
    <location>
        <begin position="12"/>
        <end position="32"/>
    </location>
</feature>
<dbReference type="FunFam" id="1.20.1270.50:FF:000001">
    <property type="entry name" value="Alpha-mannosidase"/>
    <property type="match status" value="1"/>
</dbReference>
<dbReference type="GO" id="GO:0046872">
    <property type="term" value="F:metal ion binding"/>
    <property type="evidence" value="ECO:0007669"/>
    <property type="project" value="UniProtKB-KW"/>
</dbReference>
<sequence length="1134" mass="129104">MRSSLTFRYFKFFAALGTGGILACCLLMYLLLDLTFTPKKTAIKDSVENNQWVHLENRLTKLEEDLSNHHKVIDSIKEASNSMQGGHHSVNNKKNNDFTASKKLLTCNFDMEKAPEVDIQMLDLYRQLEFDNPDGGVWKQGWAIRYDEKQWHPKRKLKVFVVPHSHNDPGWLDTFEKYYAQKTQRILNNMVMKLAEDKRRKFIWAEISFFKLWWDEQTKATREMVKRLIVDGQLEIVAGGWVMPDEAVSHWMAQLTQLTVGHQWLKTNLDYQPTSGWAIDPFGLSPTMPYLLKSAGLENVLIQRVHYAVKKRLARDKHLEFRWRQLWDTTGSTEILTHLMPFYSYDVPHTCGPDPKICCQFDFFRLPNFGLSCPWRVPPQTITKKNVAMRAQLLLDQYRKKSQLFKSNVVLAPLGDDFRYAQSSEWDAQFGNYQKLFDYMNKNEQLNVDIQFGTLTDYFNALRDEQNINELPSLSGDFFTYADENQDYWSGYYTSRPFHKRLDRVLLGALRGAEILSAIAWARGHEHLAESTNEKRMVEARQWHSLFQHHDGVTGTARDDVVIDYAQKMINSLNNTAHIIQQSAAHLLRSAQGSALQQESLYFSLDEVRSHHTSIGERYVLALSSDQPSKKVIIYNSLPRQRTKVQTIIISTPYVRVTDRMGQPVQCQISPVWVGPVAMSGARYELSFVVTVPGFGLNTYLIHSVYNNNLPESVYLANITLFNTAITPSNVPGFTDVKVLPSTQEFSITQRPEISAAFSKSGLLKAIKIGETTVPVHLEFVKYGTQGIGHHRSGAYLFIPDKPEPDPIYMNNDRTIHLVTGPILSRVFIQLPHLKHTYTLFNSPGSDGLGLHISNEVDITETQNFELAMRLSTNIASGDQFFTDLNGLNMIKRQRFPKLPTQANYYPLPAAGYIEDKKVRLTVITGQPLGASSMASGQFEIMQDRRLMQDDRRGLEQGVIDNLLTNHQFMLVLEKKKQSCSSSPVPNHPAGTLSIGGLLASEELLHPLVAMHPHPSSDIDYNGHFSPLRFDLPVDLSIVNLRVFPVPEGAGKGVGMVLHREPIDICWSEELISSRFNISNNGEINLTKFFNFIEDWTISEAPLTFSNVGPSLKSPTINLCPHQLSAILFHKTQS</sequence>
<dbReference type="InterPro" id="IPR011682">
    <property type="entry name" value="Glyco_hydro_38_C"/>
</dbReference>
<evidence type="ECO:0000256" key="12">
    <source>
        <dbReference type="ARBA" id="ARBA00023136"/>
    </source>
</evidence>
<evidence type="ECO:0000259" key="19">
    <source>
        <dbReference type="SMART" id="SM00872"/>
    </source>
</evidence>
<evidence type="ECO:0000256" key="6">
    <source>
        <dbReference type="ARBA" id="ARBA00022723"/>
    </source>
</evidence>
<keyword evidence="10 18" id="KW-1133">Transmembrane helix</keyword>
<dbReference type="PANTHER" id="PTHR11607">
    <property type="entry name" value="ALPHA-MANNOSIDASE"/>
    <property type="match status" value="1"/>
</dbReference>
<dbReference type="InterPro" id="IPR015341">
    <property type="entry name" value="Glyco_hydro_38_cen"/>
</dbReference>
<dbReference type="InterPro" id="IPR028995">
    <property type="entry name" value="Glyco_hydro_57/38_cen_sf"/>
</dbReference>
<dbReference type="Gene3D" id="3.20.110.10">
    <property type="entry name" value="Glycoside hydrolase 38, N terminal domain"/>
    <property type="match status" value="1"/>
</dbReference>
<evidence type="ECO:0000256" key="18">
    <source>
        <dbReference type="SAM" id="Phobius"/>
    </source>
</evidence>
<dbReference type="Gene3D" id="1.20.1270.50">
    <property type="entry name" value="Glycoside hydrolase family 38, central domain"/>
    <property type="match status" value="1"/>
</dbReference>
<dbReference type="InterPro" id="IPR050843">
    <property type="entry name" value="Glycosyl_Hydrlase_38"/>
</dbReference>
<keyword evidence="12 18" id="KW-0472">Membrane</keyword>
<evidence type="ECO:0000256" key="10">
    <source>
        <dbReference type="ARBA" id="ARBA00022989"/>
    </source>
</evidence>
<dbReference type="GO" id="GO:0006491">
    <property type="term" value="P:N-glycan processing"/>
    <property type="evidence" value="ECO:0007669"/>
    <property type="project" value="TreeGrafter"/>
</dbReference>
<dbReference type="PROSITE" id="PS51257">
    <property type="entry name" value="PROKAR_LIPOPROTEIN"/>
    <property type="match status" value="1"/>
</dbReference>
<evidence type="ECO:0000256" key="9">
    <source>
        <dbReference type="ARBA" id="ARBA00022968"/>
    </source>
</evidence>
<comment type="function">
    <text evidence="15">Catalyzes the first committed step in the biosynthesis of complex N-glycans. It controls conversion of high mannose to complex N-glycans; the final hydrolytic step in the N-glycan maturation pathway.</text>
</comment>
<dbReference type="PANTHER" id="PTHR11607:SF3">
    <property type="entry name" value="LYSOSOMAL ALPHA-MANNOSIDASE"/>
    <property type="match status" value="1"/>
</dbReference>
<dbReference type="GO" id="GO:0030246">
    <property type="term" value="F:carbohydrate binding"/>
    <property type="evidence" value="ECO:0007669"/>
    <property type="project" value="InterPro"/>
</dbReference>
<dbReference type="FunFam" id="2.60.40.1180:FF:000019">
    <property type="entry name" value="Alpha-mannosidase 2"/>
    <property type="match status" value="1"/>
</dbReference>
<dbReference type="SMART" id="SM00872">
    <property type="entry name" value="Alpha-mann_mid"/>
    <property type="match status" value="1"/>
</dbReference>
<evidence type="ECO:0000256" key="15">
    <source>
        <dbReference type="ARBA" id="ARBA00059516"/>
    </source>
</evidence>
<evidence type="ECO:0000313" key="21">
    <source>
        <dbReference type="Proteomes" id="UP000826195"/>
    </source>
</evidence>
<dbReference type="EC" id="3.2.1.-" evidence="17"/>